<evidence type="ECO:0000313" key="4">
    <source>
        <dbReference type="Proteomes" id="UP000249886"/>
    </source>
</evidence>
<keyword evidence="1" id="KW-1133">Transmembrane helix</keyword>
<reference evidence="3 4" key="1">
    <citation type="submission" date="2018-06" db="EMBL/GenBank/DDBJ databases">
        <authorList>
            <consortium name="Pathogen Informatics"/>
            <person name="Doyle S."/>
        </authorList>
    </citation>
    <scope>NUCLEOTIDE SEQUENCE [LARGE SCALE GENOMIC DNA]</scope>
    <source>
        <strain evidence="3 4">NCTC10254</strain>
    </source>
</reference>
<dbReference type="Pfam" id="PF13828">
    <property type="entry name" value="DUF4190"/>
    <property type="match status" value="1"/>
</dbReference>
<dbReference type="RefSeq" id="WP_005525707.1">
    <property type="nucleotide sequence ID" value="NZ_CAUSYL010000005.1"/>
</dbReference>
<feature type="transmembrane region" description="Helical" evidence="1">
    <location>
        <begin position="74"/>
        <end position="96"/>
    </location>
</feature>
<accession>A0A6H9XPA1</accession>
<dbReference type="Proteomes" id="UP000249886">
    <property type="component" value="Unassembled WGS sequence"/>
</dbReference>
<dbReference type="GeneID" id="84574049"/>
<evidence type="ECO:0000259" key="2">
    <source>
        <dbReference type="Pfam" id="PF13828"/>
    </source>
</evidence>
<name>A0A6H9XPA1_9CORY</name>
<dbReference type="AlphaFoldDB" id="A0A6H9XPA1"/>
<sequence>MPGAFPNDGMMPPSGKNTMAVVALVLAIIGLVTCWVAILGFLLSIIGVILSIIALVKVKNYPPVTAGKGMSIAALVISVIGVLVGLFVTISMVYVASVASECFTIADPTAKAQCVQEKLEAVTK</sequence>
<proteinExistence type="predicted"/>
<dbReference type="EMBL" id="UARK01000023">
    <property type="protein sequence ID" value="SPW30730.1"/>
    <property type="molecule type" value="Genomic_DNA"/>
</dbReference>
<evidence type="ECO:0000313" key="3">
    <source>
        <dbReference type="EMBL" id="SPW30730.1"/>
    </source>
</evidence>
<keyword evidence="1" id="KW-0812">Transmembrane</keyword>
<dbReference type="InterPro" id="IPR025241">
    <property type="entry name" value="DUF4190"/>
</dbReference>
<feature type="transmembrane region" description="Helical" evidence="1">
    <location>
        <begin position="20"/>
        <end position="53"/>
    </location>
</feature>
<keyword evidence="1" id="KW-0472">Membrane</keyword>
<evidence type="ECO:0000256" key="1">
    <source>
        <dbReference type="SAM" id="Phobius"/>
    </source>
</evidence>
<protein>
    <submittedName>
        <fullName evidence="3">Hypothetical membrane protein</fullName>
    </submittedName>
</protein>
<feature type="domain" description="DUF4190" evidence="2">
    <location>
        <begin position="19"/>
        <end position="86"/>
    </location>
</feature>
<organism evidence="3 4">
    <name type="scientific">Corynebacterium matruchotii</name>
    <dbReference type="NCBI Taxonomy" id="43768"/>
    <lineage>
        <taxon>Bacteria</taxon>
        <taxon>Bacillati</taxon>
        <taxon>Actinomycetota</taxon>
        <taxon>Actinomycetes</taxon>
        <taxon>Mycobacteriales</taxon>
        <taxon>Corynebacteriaceae</taxon>
        <taxon>Corynebacterium</taxon>
    </lineage>
</organism>
<gene>
    <name evidence="3" type="ORF">NCTC10254_01838</name>
</gene>
<comment type="caution">
    <text evidence="3">The sequence shown here is derived from an EMBL/GenBank/DDBJ whole genome shotgun (WGS) entry which is preliminary data.</text>
</comment>